<dbReference type="Pfam" id="PF14574">
    <property type="entry name" value="RACo_C_ter"/>
    <property type="match status" value="1"/>
</dbReference>
<feature type="domain" description="2Fe-2S ferredoxin-type" evidence="1">
    <location>
        <begin position="47"/>
        <end position="144"/>
    </location>
</feature>
<dbReference type="InterPro" id="IPR027980">
    <property type="entry name" value="RACo_C"/>
</dbReference>
<dbReference type="InterPro" id="IPR041414">
    <property type="entry name" value="Raco-like_middle"/>
</dbReference>
<dbReference type="SUPFAM" id="SSF53067">
    <property type="entry name" value="Actin-like ATPase domain"/>
    <property type="match status" value="1"/>
</dbReference>
<dbReference type="Gene3D" id="3.30.420.480">
    <property type="entry name" value="Domain of unknown function (DUF4445)"/>
    <property type="match status" value="1"/>
</dbReference>
<proteinExistence type="predicted"/>
<dbReference type="SUPFAM" id="SSF54292">
    <property type="entry name" value="2Fe-2S ferredoxin-like"/>
    <property type="match status" value="1"/>
</dbReference>
<name>A0A343TG92_9EURY</name>
<dbReference type="InterPro" id="IPR040506">
    <property type="entry name" value="RACo_linker"/>
</dbReference>
<dbReference type="InterPro" id="IPR001041">
    <property type="entry name" value="2Fe-2S_ferredoxin-type"/>
</dbReference>
<dbReference type="Gene3D" id="3.10.20.30">
    <property type="match status" value="1"/>
</dbReference>
<evidence type="ECO:0000313" key="3">
    <source>
        <dbReference type="Proteomes" id="UP000263012"/>
    </source>
</evidence>
<dbReference type="PANTHER" id="PTHR42895:SF2">
    <property type="entry name" value="IRON-SULFUR CLUSTER PROTEIN"/>
    <property type="match status" value="1"/>
</dbReference>
<dbReference type="InterPro" id="IPR052911">
    <property type="entry name" value="Corrinoid_activation_enz"/>
</dbReference>
<dbReference type="Pfam" id="PF17651">
    <property type="entry name" value="Raco_middle"/>
    <property type="match status" value="1"/>
</dbReference>
<dbReference type="EMBL" id="CP025066">
    <property type="protein sequence ID" value="AUX08114.1"/>
    <property type="molecule type" value="Genomic_DNA"/>
</dbReference>
<dbReference type="PANTHER" id="PTHR42895">
    <property type="entry name" value="IRON-SULFUR CLUSTER-BINDING PROTEIN-RELATED"/>
    <property type="match status" value="1"/>
</dbReference>
<dbReference type="GO" id="GO:0051536">
    <property type="term" value="F:iron-sulfur cluster binding"/>
    <property type="evidence" value="ECO:0007669"/>
    <property type="project" value="InterPro"/>
</dbReference>
<organism evidence="2 3">
    <name type="scientific">Halalkaliarchaeum desulfuricum</name>
    <dbReference type="NCBI Taxonomy" id="2055893"/>
    <lineage>
        <taxon>Archaea</taxon>
        <taxon>Methanobacteriati</taxon>
        <taxon>Methanobacteriota</taxon>
        <taxon>Stenosarchaea group</taxon>
        <taxon>Halobacteria</taxon>
        <taxon>Halobacteriales</taxon>
        <taxon>Haloferacaceae</taxon>
        <taxon>Halalkaliarchaeum</taxon>
    </lineage>
</organism>
<dbReference type="Proteomes" id="UP000263012">
    <property type="component" value="Chromosome"/>
</dbReference>
<dbReference type="KEGG" id="hdf:AArcSl_0461"/>
<dbReference type="Pfam" id="PF00111">
    <property type="entry name" value="Fer2"/>
    <property type="match status" value="1"/>
</dbReference>
<dbReference type="InterPro" id="IPR043129">
    <property type="entry name" value="ATPase_NBD"/>
</dbReference>
<dbReference type="PROSITE" id="PS51085">
    <property type="entry name" value="2FE2S_FER_2"/>
    <property type="match status" value="1"/>
</dbReference>
<evidence type="ECO:0000313" key="2">
    <source>
        <dbReference type="EMBL" id="AUX08114.1"/>
    </source>
</evidence>
<dbReference type="CDD" id="cd00207">
    <property type="entry name" value="fer2"/>
    <property type="match status" value="1"/>
</dbReference>
<evidence type="ECO:0000259" key="1">
    <source>
        <dbReference type="PROSITE" id="PS51085"/>
    </source>
</evidence>
<dbReference type="AlphaFoldDB" id="A0A343TG92"/>
<gene>
    <name evidence="2" type="ORF">AArcSl_0461</name>
</gene>
<dbReference type="Gene3D" id="3.10.20.880">
    <property type="match status" value="1"/>
</dbReference>
<reference evidence="3" key="1">
    <citation type="submission" date="2017-11" db="EMBL/GenBank/DDBJ databases">
        <title>Phenotypic and genomic properties of facultatively anaerobic sulfur-reducing natronoarchaea from hypersaline soda lakes.</title>
        <authorList>
            <person name="Sorokin D.Y."/>
            <person name="Kublanov I.V."/>
            <person name="Roman P."/>
            <person name="Sinninghe Damste J.S."/>
            <person name="Golyshin P.N."/>
            <person name="Rojo D."/>
            <person name="Ciordia S."/>
            <person name="Mena M.D.C."/>
            <person name="Ferrer M."/>
            <person name="Messina E."/>
            <person name="Smedile F."/>
            <person name="La Spada G."/>
            <person name="La Cono V."/>
            <person name="Yakimov M.M."/>
        </authorList>
    </citation>
    <scope>NUCLEOTIDE SEQUENCE [LARGE SCALE GENOMIC DNA]</scope>
    <source>
        <strain evidence="3">AArc-Sl</strain>
    </source>
</reference>
<dbReference type="InterPro" id="IPR042259">
    <property type="entry name" value="Raco-like_middle_sf"/>
</dbReference>
<dbReference type="InterPro" id="IPR036010">
    <property type="entry name" value="2Fe-2S_ferredoxin-like_sf"/>
</dbReference>
<dbReference type="InterPro" id="IPR012675">
    <property type="entry name" value="Beta-grasp_dom_sf"/>
</dbReference>
<accession>A0A343TG92</accession>
<dbReference type="Pfam" id="PF17650">
    <property type="entry name" value="RACo_linker"/>
    <property type="match status" value="1"/>
</dbReference>
<protein>
    <submittedName>
        <fullName evidence="2">Ferredoxin</fullName>
    </submittedName>
</protein>
<sequence>MQSAGDIVYVGDTLLSDVVRGGLANHGDTLLTGHSCSPTETDMSDEPTVRFSPWETSVDVEEGTTVLEAADRAGLSIESLCGGEGLCGTCKVVVDDGADCLSAVTDADELLLSEEQLESGYRLSCRSDVECGPVDVTVPNVSQNTGGVVLTEGRELEVDLDPVVTNYHLELSPPSLSDNTADLERVGEALKENYEVSIEEIDRVVHQELPNLMRGAEVEDKLHATVTVYDDEEIIDVTPGWDETMYGLAIDIGTTTIAVYLVDLRTADRVAVSSRMNPQSTFGGDIMSRMRHTRRSENGREELQDAIVDGVNELVDEVVEEAEIDPDNVYEAVFVGNTAMHHLFLGIDPHYVAGSPYVAANHAPVTVKARELDIDINPAGYLYWLPISGGWVGPDKVSVLLVSEHHKREELTVCVDIGTNGEISVGNSERMWSTSAPAGPALEGAEITHGVRARDGAVEFVTIDDETLEPDLEVIGDEPPIGICGSGIIDVLAELFEAGVIDQRGQFQEELLDHPRLRRNAHDVLEYVLVFADESGIDGDVVVTQNDLREIQQAKAAIQAGTRVLMDELDIDTVDRVVLAGAFGNYIDPESAMTVGLYPDVDFDAVESLGNAAGIGAQLALLNRDKRAEAMEIVDHVEYFEIAGTDVFRNNFMESMYVPHQRIELYPSVRERIGEFDEGRGVVVREGRSAER</sequence>
<keyword evidence="3" id="KW-1185">Reference proteome</keyword>